<feature type="transmembrane region" description="Helical" evidence="3">
    <location>
        <begin position="370"/>
        <end position="392"/>
    </location>
</feature>
<gene>
    <name evidence="4" type="ORF">A2591_03500</name>
</gene>
<keyword evidence="3" id="KW-1133">Transmembrane helix</keyword>
<dbReference type="InterPro" id="IPR019734">
    <property type="entry name" value="TPR_rpt"/>
</dbReference>
<dbReference type="Gene3D" id="1.25.40.10">
    <property type="entry name" value="Tetratricopeptide repeat domain"/>
    <property type="match status" value="2"/>
</dbReference>
<feature type="transmembrane region" description="Helical" evidence="3">
    <location>
        <begin position="211"/>
        <end position="244"/>
    </location>
</feature>
<feature type="transmembrane region" description="Helical" evidence="3">
    <location>
        <begin position="178"/>
        <end position="199"/>
    </location>
</feature>
<evidence type="ECO:0000313" key="5">
    <source>
        <dbReference type="Proteomes" id="UP000178168"/>
    </source>
</evidence>
<dbReference type="AlphaFoldDB" id="A0A1G2SMA7"/>
<feature type="transmembrane region" description="Helical" evidence="3">
    <location>
        <begin position="113"/>
        <end position="133"/>
    </location>
</feature>
<keyword evidence="3" id="KW-0472">Membrane</keyword>
<evidence type="ECO:0000256" key="3">
    <source>
        <dbReference type="SAM" id="Phobius"/>
    </source>
</evidence>
<organism evidence="4 5">
    <name type="scientific">Candidatus Yonathbacteria bacterium RIFOXYD1_FULL_52_36</name>
    <dbReference type="NCBI Taxonomy" id="1802730"/>
    <lineage>
        <taxon>Bacteria</taxon>
        <taxon>Candidatus Yonathiibacteriota</taxon>
    </lineage>
</organism>
<feature type="transmembrane region" description="Helical" evidence="3">
    <location>
        <begin position="140"/>
        <end position="163"/>
    </location>
</feature>
<feature type="compositionally biased region" description="Acidic residues" evidence="2">
    <location>
        <begin position="768"/>
        <end position="781"/>
    </location>
</feature>
<evidence type="ECO:0000256" key="2">
    <source>
        <dbReference type="SAM" id="MobiDB-lite"/>
    </source>
</evidence>
<comment type="caution">
    <text evidence="4">The sequence shown here is derived from an EMBL/GenBank/DDBJ whole genome shotgun (WGS) entry which is preliminary data.</text>
</comment>
<feature type="repeat" description="TPR" evidence="1">
    <location>
        <begin position="719"/>
        <end position="752"/>
    </location>
</feature>
<dbReference type="SUPFAM" id="SSF48452">
    <property type="entry name" value="TPR-like"/>
    <property type="match status" value="1"/>
</dbReference>
<feature type="transmembrane region" description="Helical" evidence="3">
    <location>
        <begin position="48"/>
        <end position="67"/>
    </location>
</feature>
<name>A0A1G2SMA7_9BACT</name>
<accession>A0A1G2SMA7</accession>
<dbReference type="InterPro" id="IPR011990">
    <property type="entry name" value="TPR-like_helical_dom_sf"/>
</dbReference>
<feature type="region of interest" description="Disordered" evidence="2">
    <location>
        <begin position="757"/>
        <end position="787"/>
    </location>
</feature>
<dbReference type="Pfam" id="PF14559">
    <property type="entry name" value="TPR_19"/>
    <property type="match status" value="1"/>
</dbReference>
<reference evidence="4 5" key="1">
    <citation type="journal article" date="2016" name="Nat. Commun.">
        <title>Thousands of microbial genomes shed light on interconnected biogeochemical processes in an aquifer system.</title>
        <authorList>
            <person name="Anantharaman K."/>
            <person name="Brown C.T."/>
            <person name="Hug L.A."/>
            <person name="Sharon I."/>
            <person name="Castelle C.J."/>
            <person name="Probst A.J."/>
            <person name="Thomas B.C."/>
            <person name="Singh A."/>
            <person name="Wilkins M.J."/>
            <person name="Karaoz U."/>
            <person name="Brodie E.L."/>
            <person name="Williams K.H."/>
            <person name="Hubbard S.S."/>
            <person name="Banfield J.F."/>
        </authorList>
    </citation>
    <scope>NUCLEOTIDE SEQUENCE [LARGE SCALE GENOMIC DNA]</scope>
</reference>
<sequence length="787" mass="85030">MDEQLLAGEAKAATPSLWDRIAFWALLVGFFGGLLFMVPGVAFPLGVGRGFVFSAGIAVSFLAWLFARMKEGRFLFPKSMLLGALALIPASVILSGVFSATPALSFLGVGGESGTVATVALFALAAFLASIFFQSRSRIAYLFGGLMALGGFVFLYEILVVLVQTGIVPAISIPDHLIGSWSDIAIFFGLLLVIALATLETMPLAKPIRTIVWAVFAASLIALIVSNFLLAWIVVGVFALMVFVYALSFGRIGKSSVVPASIPTLSLVVIFLALIFSIFNSFLYTNLVSRGVLLPQRVLEESARPNWQGTLAVTSKALAQDPIFGAGPGRFVSAWVQHRPANVNADRIFWNANFESGIGVIPSFAVTNGAVGIIAWVAFLVIFFFVGFRAMLLSTVDRLQHYLITSSFLGALYLWIFALLYVPTFMMLALAFLFTGVFLASLARAGVIKNYDMSFLTDPRAGFIAVFTLITLFVGTVTGGALLTKRFLSFVYYQNALAGVSAGDVQKAEKNIQSALRLSKLDLYYRDGSTIKIQEARELLATQSSAAAPQFSQVATEILDRASLAVKADPTNYLNHLALARAYAALLPVLSEDQRARSYELAQKSYADARVLNPQTPTIALEEARMELALSNVEGAKKKIIEALVIKSDYTEAIFLFSQIQESEGKLKDAIVSAEAASLLAPQDIGIFFQLGLLKYKDGDYRGAIAAFGRAVDLNPYYANAKYYLGLSYSKVGDRAKAIEQLEGVAALNPDNQAVKDALNRVRGGSAEPEDEPAEEEDTPPVEESRS</sequence>
<dbReference type="SMART" id="SM00028">
    <property type="entry name" value="TPR"/>
    <property type="match status" value="4"/>
</dbReference>
<dbReference type="EMBL" id="MHUZ01000009">
    <property type="protein sequence ID" value="OHA86096.1"/>
    <property type="molecule type" value="Genomic_DNA"/>
</dbReference>
<feature type="transmembrane region" description="Helical" evidence="3">
    <location>
        <begin position="21"/>
        <end position="42"/>
    </location>
</feature>
<evidence type="ECO:0000313" key="4">
    <source>
        <dbReference type="EMBL" id="OHA86096.1"/>
    </source>
</evidence>
<keyword evidence="3" id="KW-0812">Transmembrane</keyword>
<dbReference type="STRING" id="1802730.A2591_03500"/>
<feature type="transmembrane region" description="Helical" evidence="3">
    <location>
        <begin position="79"/>
        <end position="101"/>
    </location>
</feature>
<feature type="transmembrane region" description="Helical" evidence="3">
    <location>
        <begin position="264"/>
        <end position="287"/>
    </location>
</feature>
<feature type="transmembrane region" description="Helical" evidence="3">
    <location>
        <begin position="461"/>
        <end position="483"/>
    </location>
</feature>
<evidence type="ECO:0000256" key="1">
    <source>
        <dbReference type="PROSITE-ProRule" id="PRU00339"/>
    </source>
</evidence>
<dbReference type="PROSITE" id="PS50005">
    <property type="entry name" value="TPR"/>
    <property type="match status" value="2"/>
</dbReference>
<feature type="transmembrane region" description="Helical" evidence="3">
    <location>
        <begin position="412"/>
        <end position="440"/>
    </location>
</feature>
<keyword evidence="1" id="KW-0802">TPR repeat</keyword>
<feature type="repeat" description="TPR" evidence="1">
    <location>
        <begin position="685"/>
        <end position="718"/>
    </location>
</feature>
<dbReference type="Proteomes" id="UP000178168">
    <property type="component" value="Unassembled WGS sequence"/>
</dbReference>
<proteinExistence type="predicted"/>
<protein>
    <submittedName>
        <fullName evidence="4">Uncharacterized protein</fullName>
    </submittedName>
</protein>